<evidence type="ECO:0000259" key="1">
    <source>
        <dbReference type="Pfam" id="PF06985"/>
    </source>
</evidence>
<feature type="domain" description="Heterokaryon incompatibility" evidence="1">
    <location>
        <begin position="61"/>
        <end position="241"/>
    </location>
</feature>
<dbReference type="PANTHER" id="PTHR24148:SF73">
    <property type="entry name" value="HET DOMAIN PROTEIN (AFU_ORTHOLOGUE AFUA_8G01020)"/>
    <property type="match status" value="1"/>
</dbReference>
<dbReference type="OMA" id="VWVIQER"/>
<dbReference type="PANTHER" id="PTHR24148">
    <property type="entry name" value="ANKYRIN REPEAT DOMAIN-CONTAINING PROTEIN 39 HOMOLOG-RELATED"/>
    <property type="match status" value="1"/>
</dbReference>
<name>A0A1B8AZP1_FUSPO</name>
<organism evidence="2 3">
    <name type="scientific">Fusarium poae</name>
    <dbReference type="NCBI Taxonomy" id="36050"/>
    <lineage>
        <taxon>Eukaryota</taxon>
        <taxon>Fungi</taxon>
        <taxon>Dikarya</taxon>
        <taxon>Ascomycota</taxon>
        <taxon>Pezizomycotina</taxon>
        <taxon>Sordariomycetes</taxon>
        <taxon>Hypocreomycetidae</taxon>
        <taxon>Hypocreales</taxon>
        <taxon>Nectriaceae</taxon>
        <taxon>Fusarium</taxon>
    </lineage>
</organism>
<comment type="caution">
    <text evidence="2">The sequence shown here is derived from an EMBL/GenBank/DDBJ whole genome shotgun (WGS) entry which is preliminary data.</text>
</comment>
<evidence type="ECO:0000313" key="3">
    <source>
        <dbReference type="Proteomes" id="UP000091967"/>
    </source>
</evidence>
<proteinExistence type="predicted"/>
<dbReference type="Proteomes" id="UP000091967">
    <property type="component" value="Unassembled WGS sequence"/>
</dbReference>
<dbReference type="Pfam" id="PF06985">
    <property type="entry name" value="HET"/>
    <property type="match status" value="1"/>
</dbReference>
<sequence>MSYFVYRALTPGINRIRLIHLQPRVVDNPCTTSAAEPTPDAPGLRVACDISHVSLEQPPPYFALSYTWGDTSQTCPILVGGIPFNVTKSLEIALVHLTPKDVPLTLWIDALCIDQNDEVEKTEQVQQMHHIYSKATSVITWLGPASENSDAAMLWIQRYGFLSHSFGIGTKPELQLRTLLESMESNPDKLSDQGLKTFLQDISIQLSSRHATNDGDNGSVAVALYQLFTRTYWSRVWVVQELAYGKDVQFVCGNMVVSEEMIHHALRLLRNFSHYERIKSGQNPQAINSAIASSTLDVRNPVNILKIRRARGPFPLIYLLRTLRTFQATDPRDRIFALLSFATDAAALGVKPDYQKSPKDVYLETTKSLIGAFYFDILSFCGVDHHIGGLPSWVPDFTCMSQRIPLQQRAMNRKTSPITTVLQPGFNASGNDRQTHAPYTLSQTSSTSLLLPATFVAEVTRAGTVWDRNAFGKWFQDLRAFQDTISPVCKGGNLKAVWRTAVADQEIRQGDQKPRLSELELDRVDDLLGDRDLTAADENTFLSLGLGDYVYQLQDVAHGRRPFLTSKGHIGIGPSEMAVGDFLYILMGSQVPHIVRSEAHGMVKLIGECYAHGIMDGEAMEDDLPIDMVNIC</sequence>
<dbReference type="AlphaFoldDB" id="A0A1B8AZP1"/>
<dbReference type="Pfam" id="PF26639">
    <property type="entry name" value="Het-6_barrel"/>
    <property type="match status" value="1"/>
</dbReference>
<keyword evidence="3" id="KW-1185">Reference proteome</keyword>
<dbReference type="InterPro" id="IPR010730">
    <property type="entry name" value="HET"/>
</dbReference>
<gene>
    <name evidence="2" type="ORF">FPOA_06487</name>
</gene>
<accession>A0A1B8AZP1</accession>
<dbReference type="EMBL" id="LYXU01000002">
    <property type="protein sequence ID" value="OBS25955.1"/>
    <property type="molecule type" value="Genomic_DNA"/>
</dbReference>
<dbReference type="InterPro" id="IPR052895">
    <property type="entry name" value="HetReg/Transcr_Mod"/>
</dbReference>
<protein>
    <recommendedName>
        <fullName evidence="1">Heterokaryon incompatibility domain-containing protein</fullName>
    </recommendedName>
</protein>
<reference evidence="2 3" key="1">
    <citation type="submission" date="2016-06" db="EMBL/GenBank/DDBJ databases">
        <title>Living apart together: crosstalk between the core and supernumerary genomes in a fungal plant pathogen.</title>
        <authorList>
            <person name="Vanheule A."/>
            <person name="Audenaert K."/>
            <person name="Warris S."/>
            <person name="Van De Geest H."/>
            <person name="Schijlen E."/>
            <person name="Hofte M."/>
            <person name="De Saeger S."/>
            <person name="Haesaert G."/>
            <person name="Waalwijk C."/>
            <person name="Van Der Lee T."/>
        </authorList>
    </citation>
    <scope>NUCLEOTIDE SEQUENCE [LARGE SCALE GENOMIC DNA]</scope>
    <source>
        <strain evidence="2 3">2516</strain>
    </source>
</reference>
<evidence type="ECO:0000313" key="2">
    <source>
        <dbReference type="EMBL" id="OBS25955.1"/>
    </source>
</evidence>